<keyword evidence="8 15" id="KW-0411">Iron-sulfur</keyword>
<dbReference type="NCBIfam" id="TIGR00110">
    <property type="entry name" value="ilvD"/>
    <property type="match status" value="1"/>
</dbReference>
<keyword evidence="9 15" id="KW-0456">Lyase</keyword>
<reference evidence="18" key="1">
    <citation type="journal article" date="2020" name="ISME J.">
        <title>Gammaproteobacteria mediating utilization of methyl-, sulfur- and petroleum organic compounds in deep ocean hydrothermal plumes.</title>
        <authorList>
            <person name="Zhou Z."/>
            <person name="Liu Y."/>
            <person name="Pan J."/>
            <person name="Cron B.R."/>
            <person name="Toner B.M."/>
            <person name="Anantharaman K."/>
            <person name="Breier J.A."/>
            <person name="Dick G.J."/>
            <person name="Li M."/>
        </authorList>
    </citation>
    <scope>NUCLEOTIDE SEQUENCE</scope>
    <source>
        <strain evidence="18">SZUA-1515</strain>
    </source>
</reference>
<name>A0A833E9Y8_CALS0</name>
<evidence type="ECO:0000256" key="14">
    <source>
        <dbReference type="ARBA" id="ARBA00029490"/>
    </source>
</evidence>
<evidence type="ECO:0000313" key="19">
    <source>
        <dbReference type="Proteomes" id="UP000608579"/>
    </source>
</evidence>
<comment type="function">
    <text evidence="15">Functions in the biosynthesis of branched-chain amino acids. Catalyzes the dehydration of (2R,3R)-2,3-dihydroxy-3-methylpentanoate (2,3-dihydroxy-3-methylvalerate) into 2-oxo-3-methylpentanoate (2-oxo-3-methylvalerate) and of (2R)-2,3-dihydroxy-3-methylbutanoate (2,3-dihydroxyisovalerate) into 2-oxo-3-methylbutanoate (2-oxoisovalerate), the penultimate precursor to L-isoleucine and L-valine, respectively.</text>
</comment>
<evidence type="ECO:0000256" key="4">
    <source>
        <dbReference type="ARBA" id="ARBA00022714"/>
    </source>
</evidence>
<accession>A0A833E9Y8</accession>
<dbReference type="UniPathway" id="UPA00049">
    <property type="reaction ID" value="UER00061"/>
</dbReference>
<dbReference type="InterPro" id="IPR042096">
    <property type="entry name" value="Dihydro-acid_dehy_C"/>
</dbReference>
<comment type="pathway">
    <text evidence="12 15">Amino-acid biosynthesis; L-valine biosynthesis; L-valine from pyruvate: step 3/4.</text>
</comment>
<dbReference type="EMBL" id="DQVM01000099">
    <property type="protein sequence ID" value="HIQ29927.1"/>
    <property type="molecule type" value="Genomic_DNA"/>
</dbReference>
<dbReference type="SUPFAM" id="SSF52016">
    <property type="entry name" value="LeuD/IlvD-like"/>
    <property type="match status" value="1"/>
</dbReference>
<dbReference type="GO" id="GO:0004160">
    <property type="term" value="F:dihydroxy-acid dehydratase activity"/>
    <property type="evidence" value="ECO:0007669"/>
    <property type="project" value="UniProtKB-UniRule"/>
</dbReference>
<feature type="domain" description="Dihydroxy-acid/6-phosphogluconate dehydratase C-terminal" evidence="17">
    <location>
        <begin position="364"/>
        <end position="552"/>
    </location>
</feature>
<dbReference type="PROSITE" id="PS00886">
    <property type="entry name" value="ILVD_EDD_1"/>
    <property type="match status" value="1"/>
</dbReference>
<evidence type="ECO:0000256" key="1">
    <source>
        <dbReference type="ARBA" id="ARBA00001946"/>
    </source>
</evidence>
<dbReference type="GO" id="GO:0051537">
    <property type="term" value="F:2 iron, 2 sulfur cluster binding"/>
    <property type="evidence" value="ECO:0007669"/>
    <property type="project" value="UniProtKB-UniRule"/>
</dbReference>
<dbReference type="HAMAP" id="MF_00012">
    <property type="entry name" value="IlvD"/>
    <property type="match status" value="1"/>
</dbReference>
<comment type="pathway">
    <text evidence="13 15">Amino-acid biosynthesis; L-isoleucine biosynthesis; L-isoleucine from 2-oxobutanoate: step 3/4.</text>
</comment>
<evidence type="ECO:0000256" key="13">
    <source>
        <dbReference type="ARBA" id="ARBA00029437"/>
    </source>
</evidence>
<dbReference type="Pfam" id="PF24877">
    <property type="entry name" value="ILV_EDD_C"/>
    <property type="match status" value="1"/>
</dbReference>
<sequence>MARPSVERYVGVYNASHRAFLRAIGFVDDDIGKPLAAVVVAWSEAGPCNFHTLGLVRYVKEGVKARGGNALAVPTIVVNDNIGMGTEGMRYSLVSRDLIADTAEAQVMGHAFDGFVGIGGCDKTEPGLMMAMARINRPAVYLYGGSAEPGFYGDKKLTIEDVYEAMGGLAKGLVTEQELVTIEKHAHPTYGTCAGLFTANTMASIAEALGIALLGSASPAATSARRAMYAYESGKALVNAIEQGIRPRDIFTYEALENAITVLNAMGGSTNAILHLLAIAYESGVKLTLEDFERVSKKTPYIASLRPAGEYVMTDLDQVGGVPLVMSKLLKAGLLNGDALTVTGRTLAEELNSYKLPDIRHEHIVKEPSNPIEPTGGIKILRVTLAPEGAVLKVAATGITRFEGSAKPFDGEEGVFEALEKGGIEPGDVVVIRYEGPRGGPGMPEMLRITAAIVGAGLGENVAMVTDGRFSGATRGMMVGHVSPEAAVGGPIAVVEEGDKILIDAETGKLELLIPEQELQQRLKDYKPKPPRYTTGLLAKYASLAASASEGAVAKPRL</sequence>
<dbReference type="PANTHER" id="PTHR21000:SF5">
    <property type="entry name" value="DIHYDROXY-ACID DEHYDRATASE, MITOCHONDRIAL"/>
    <property type="match status" value="1"/>
</dbReference>
<evidence type="ECO:0000256" key="6">
    <source>
        <dbReference type="ARBA" id="ARBA00022842"/>
    </source>
</evidence>
<dbReference type="InterPro" id="IPR050165">
    <property type="entry name" value="DHAD_IlvD/Edd"/>
</dbReference>
<feature type="modified residue" description="N6-carboxylysine" evidence="15">
    <location>
        <position position="123"/>
    </location>
</feature>
<feature type="binding site" evidence="15">
    <location>
        <position position="122"/>
    </location>
    <ligand>
        <name>Mg(2+)</name>
        <dbReference type="ChEBI" id="CHEBI:18420"/>
    </ligand>
</feature>
<dbReference type="InterPro" id="IPR020558">
    <property type="entry name" value="DiOHA_6PGluconate_deHydtase_CS"/>
</dbReference>
<gene>
    <name evidence="15 18" type="primary">ilvD</name>
    <name evidence="18" type="ORF">EYH45_05120</name>
</gene>
<dbReference type="PROSITE" id="PS00887">
    <property type="entry name" value="ILVD_EDD_2"/>
    <property type="match status" value="1"/>
</dbReference>
<dbReference type="SUPFAM" id="SSF143975">
    <property type="entry name" value="IlvD/EDD N-terminal domain-like"/>
    <property type="match status" value="1"/>
</dbReference>
<dbReference type="GO" id="GO:0009099">
    <property type="term" value="P:L-valine biosynthetic process"/>
    <property type="evidence" value="ECO:0007669"/>
    <property type="project" value="UniProtKB-UniRule"/>
</dbReference>
<dbReference type="AlphaFoldDB" id="A0A833E9Y8"/>
<dbReference type="PANTHER" id="PTHR21000">
    <property type="entry name" value="DIHYDROXY-ACID DEHYDRATASE DAD"/>
    <property type="match status" value="1"/>
</dbReference>
<dbReference type="NCBIfam" id="NF002068">
    <property type="entry name" value="PRK00911.1"/>
    <property type="match status" value="1"/>
</dbReference>
<evidence type="ECO:0000256" key="11">
    <source>
        <dbReference type="ARBA" id="ARBA00029304"/>
    </source>
</evidence>
<comment type="caution">
    <text evidence="15">Lacks conserved residue(s) required for the propagation of feature annotation.</text>
</comment>
<dbReference type="UniPathway" id="UPA00047">
    <property type="reaction ID" value="UER00057"/>
</dbReference>
<comment type="cofactor">
    <cofactor evidence="1 15">
        <name>Mg(2+)</name>
        <dbReference type="ChEBI" id="CHEBI:18420"/>
    </cofactor>
</comment>
<keyword evidence="6 15" id="KW-0460">Magnesium</keyword>
<keyword evidence="7 15" id="KW-0408">Iron</keyword>
<dbReference type="Proteomes" id="UP000608579">
    <property type="component" value="Unassembled WGS sequence"/>
</dbReference>
<dbReference type="Gene3D" id="3.50.30.80">
    <property type="entry name" value="IlvD/EDD C-terminal domain-like"/>
    <property type="match status" value="1"/>
</dbReference>
<dbReference type="InterPro" id="IPR037237">
    <property type="entry name" value="IlvD/EDD_N"/>
</dbReference>
<keyword evidence="3 15" id="KW-0028">Amino-acid biosynthesis</keyword>
<evidence type="ECO:0000256" key="3">
    <source>
        <dbReference type="ARBA" id="ARBA00022605"/>
    </source>
</evidence>
<evidence type="ECO:0000259" key="16">
    <source>
        <dbReference type="Pfam" id="PF00920"/>
    </source>
</evidence>
<dbReference type="GO" id="GO:0000287">
    <property type="term" value="F:magnesium ion binding"/>
    <property type="evidence" value="ECO:0007669"/>
    <property type="project" value="UniProtKB-UniRule"/>
</dbReference>
<feature type="active site" description="Proton acceptor" evidence="15">
    <location>
        <position position="471"/>
    </location>
</feature>
<protein>
    <recommendedName>
        <fullName evidence="14 15">Dihydroxy-acid dehydratase</fullName>
        <shortName evidence="15">DAD</shortName>
        <ecNumber evidence="14 15">4.2.1.9</ecNumber>
    </recommendedName>
</protein>
<feature type="binding site" evidence="15">
    <location>
        <position position="48"/>
    </location>
    <ligand>
        <name>[2Fe-2S] cluster</name>
        <dbReference type="ChEBI" id="CHEBI:190135"/>
    </ligand>
</feature>
<proteinExistence type="inferred from homology"/>
<dbReference type="InterPro" id="IPR000581">
    <property type="entry name" value="ILV_EDD_N"/>
</dbReference>
<evidence type="ECO:0000256" key="8">
    <source>
        <dbReference type="ARBA" id="ARBA00023014"/>
    </source>
</evidence>
<keyword evidence="5 15" id="KW-0479">Metal-binding</keyword>
<evidence type="ECO:0000256" key="15">
    <source>
        <dbReference type="HAMAP-Rule" id="MF_00012"/>
    </source>
</evidence>
<comment type="similarity">
    <text evidence="2 15">Belongs to the IlvD/Edd family.</text>
</comment>
<feature type="domain" description="Dihydroxy-acid/6-phosphogluconate dehydratase N-terminal" evidence="16">
    <location>
        <begin position="33"/>
        <end position="349"/>
    </location>
</feature>
<dbReference type="EC" id="4.2.1.9" evidence="14 15"/>
<feature type="binding site" evidence="15">
    <location>
        <position position="445"/>
    </location>
    <ligand>
        <name>Mg(2+)</name>
        <dbReference type="ChEBI" id="CHEBI:18420"/>
    </ligand>
</feature>
<comment type="subunit">
    <text evidence="15">Homodimer.</text>
</comment>
<dbReference type="GO" id="GO:0009097">
    <property type="term" value="P:isoleucine biosynthetic process"/>
    <property type="evidence" value="ECO:0007669"/>
    <property type="project" value="UniProtKB-UniRule"/>
</dbReference>
<feature type="binding site" evidence="15">
    <location>
        <position position="80"/>
    </location>
    <ligand>
        <name>Mg(2+)</name>
        <dbReference type="ChEBI" id="CHEBI:18420"/>
    </ligand>
</feature>
<dbReference type="InterPro" id="IPR004404">
    <property type="entry name" value="DihydroxyA_deHydtase"/>
</dbReference>
<dbReference type="Pfam" id="PF00920">
    <property type="entry name" value="ILVD_EDD_N"/>
    <property type="match status" value="1"/>
</dbReference>
<comment type="catalytic activity">
    <reaction evidence="15">
        <text>(2R,3R)-2,3-dihydroxy-3-methylpentanoate = (S)-3-methyl-2-oxopentanoate + H2O</text>
        <dbReference type="Rhea" id="RHEA:27694"/>
        <dbReference type="ChEBI" id="CHEBI:15377"/>
        <dbReference type="ChEBI" id="CHEBI:35146"/>
        <dbReference type="ChEBI" id="CHEBI:49258"/>
        <dbReference type="EC" id="4.2.1.9"/>
    </reaction>
</comment>
<feature type="binding site" description="via carbamate group" evidence="15">
    <location>
        <position position="123"/>
    </location>
    <ligand>
        <name>Mg(2+)</name>
        <dbReference type="ChEBI" id="CHEBI:18420"/>
    </ligand>
</feature>
<evidence type="ECO:0000259" key="17">
    <source>
        <dbReference type="Pfam" id="PF24877"/>
    </source>
</evidence>
<evidence type="ECO:0000313" key="18">
    <source>
        <dbReference type="EMBL" id="HIQ29927.1"/>
    </source>
</evidence>
<comment type="caution">
    <text evidence="18">The sequence shown here is derived from an EMBL/GenBank/DDBJ whole genome shotgun (WGS) entry which is preliminary data.</text>
</comment>
<evidence type="ECO:0000256" key="5">
    <source>
        <dbReference type="ARBA" id="ARBA00022723"/>
    </source>
</evidence>
<comment type="catalytic activity">
    <reaction evidence="11">
        <text>(2R)-2,3-dihydroxy-3-methylbutanoate = 3-methyl-2-oxobutanoate + H2O</text>
        <dbReference type="Rhea" id="RHEA:24809"/>
        <dbReference type="ChEBI" id="CHEBI:11851"/>
        <dbReference type="ChEBI" id="CHEBI:15377"/>
        <dbReference type="ChEBI" id="CHEBI:49072"/>
        <dbReference type="EC" id="4.2.1.9"/>
    </reaction>
    <physiologicalReaction direction="left-to-right" evidence="11">
        <dbReference type="Rhea" id="RHEA:24810"/>
    </physiologicalReaction>
</comment>
<evidence type="ECO:0000256" key="12">
    <source>
        <dbReference type="ARBA" id="ARBA00029436"/>
    </source>
</evidence>
<dbReference type="FunFam" id="3.50.30.80:FF:000001">
    <property type="entry name" value="Dihydroxy-acid dehydratase"/>
    <property type="match status" value="1"/>
</dbReference>
<evidence type="ECO:0000256" key="2">
    <source>
        <dbReference type="ARBA" id="ARBA00006486"/>
    </source>
</evidence>
<organism evidence="18 19">
    <name type="scientific">Caldiarchaeum subterraneum</name>
    <dbReference type="NCBI Taxonomy" id="311458"/>
    <lineage>
        <taxon>Archaea</taxon>
        <taxon>Nitrososphaerota</taxon>
        <taxon>Candidatus Caldarchaeales</taxon>
        <taxon>Candidatus Caldarchaeaceae</taxon>
        <taxon>Candidatus Caldarchaeum</taxon>
    </lineage>
</organism>
<evidence type="ECO:0000256" key="10">
    <source>
        <dbReference type="ARBA" id="ARBA00023304"/>
    </source>
</evidence>
<evidence type="ECO:0000256" key="7">
    <source>
        <dbReference type="ARBA" id="ARBA00023004"/>
    </source>
</evidence>
<comment type="cofactor">
    <cofactor evidence="15">
        <name>[2Fe-2S] cluster</name>
        <dbReference type="ChEBI" id="CHEBI:190135"/>
    </cofactor>
    <text evidence="15">Binds 1 [2Fe-2S] cluster per subunit. This cluster acts as a Lewis acid cofactor.</text>
</comment>
<keyword evidence="4 15" id="KW-0001">2Fe-2S</keyword>
<keyword evidence="10 15" id="KW-0100">Branched-chain amino acid biosynthesis</keyword>
<dbReference type="InterPro" id="IPR056740">
    <property type="entry name" value="ILV_EDD_C"/>
</dbReference>
<evidence type="ECO:0000256" key="9">
    <source>
        <dbReference type="ARBA" id="ARBA00023239"/>
    </source>
</evidence>